<accession>A0A085VRI9</accession>
<organism evidence="1 2">
    <name type="scientific">Pseudomonas syringae</name>
    <dbReference type="NCBI Taxonomy" id="317"/>
    <lineage>
        <taxon>Bacteria</taxon>
        <taxon>Pseudomonadati</taxon>
        <taxon>Pseudomonadota</taxon>
        <taxon>Gammaproteobacteria</taxon>
        <taxon>Pseudomonadales</taxon>
        <taxon>Pseudomonadaceae</taxon>
        <taxon>Pseudomonas</taxon>
    </lineage>
</organism>
<dbReference type="RefSeq" id="WP_032624914.1">
    <property type="nucleotide sequence ID" value="NZ_JPQU01000011.1"/>
</dbReference>
<dbReference type="AlphaFoldDB" id="A0A085VRI9"/>
<proteinExistence type="predicted"/>
<dbReference type="Proteomes" id="UP000028631">
    <property type="component" value="Unassembled WGS sequence"/>
</dbReference>
<evidence type="ECO:0000313" key="2">
    <source>
        <dbReference type="Proteomes" id="UP000028631"/>
    </source>
</evidence>
<dbReference type="OrthoDB" id="6897524at2"/>
<sequence>MPQERLDLLRLPKPIRGPIDKLLRSLDAASTREDVESEGELQIAFILGLETAKRLRPADVEALYMIFDDAVQARLEGFPAQK</sequence>
<evidence type="ECO:0000313" key="1">
    <source>
        <dbReference type="EMBL" id="KFE58052.1"/>
    </source>
</evidence>
<protein>
    <submittedName>
        <fullName evidence="1">Uncharacterized protein</fullName>
    </submittedName>
</protein>
<dbReference type="EMBL" id="JPQU01000011">
    <property type="protein sequence ID" value="KFE58052.1"/>
    <property type="molecule type" value="Genomic_DNA"/>
</dbReference>
<comment type="caution">
    <text evidence="1">The sequence shown here is derived from an EMBL/GenBank/DDBJ whole genome shotgun (WGS) entry which is preliminary data.</text>
</comment>
<gene>
    <name evidence="1" type="ORF">IV01_00305</name>
</gene>
<keyword evidence="2" id="KW-1185">Reference proteome</keyword>
<name>A0A085VRI9_PSESX</name>
<dbReference type="PATRIC" id="fig|317.175.peg.70"/>
<reference evidence="1 2" key="1">
    <citation type="submission" date="2014-07" db="EMBL/GenBank/DDBJ databases">
        <title>Draft Genome Sequences of Environmental Pseudomonas syringae strains.</title>
        <authorList>
            <person name="Baltrus D.A."/>
            <person name="Berge O."/>
            <person name="Morris C."/>
        </authorList>
    </citation>
    <scope>NUCLEOTIDE SEQUENCE [LARGE SCALE GENOMIC DNA]</scope>
    <source>
        <strain evidence="1 2">GAW0119</strain>
    </source>
</reference>